<dbReference type="Proteomes" id="UP000076858">
    <property type="component" value="Unassembled WGS sequence"/>
</dbReference>
<evidence type="ECO:0000313" key="1">
    <source>
        <dbReference type="EMBL" id="KZR99284.1"/>
    </source>
</evidence>
<protein>
    <submittedName>
        <fullName evidence="1">Uncharacterized protein</fullName>
    </submittedName>
</protein>
<organism evidence="1 2">
    <name type="scientific">Daphnia magna</name>
    <dbReference type="NCBI Taxonomy" id="35525"/>
    <lineage>
        <taxon>Eukaryota</taxon>
        <taxon>Metazoa</taxon>
        <taxon>Ecdysozoa</taxon>
        <taxon>Arthropoda</taxon>
        <taxon>Crustacea</taxon>
        <taxon>Branchiopoda</taxon>
        <taxon>Diplostraca</taxon>
        <taxon>Cladocera</taxon>
        <taxon>Anomopoda</taxon>
        <taxon>Daphniidae</taxon>
        <taxon>Daphnia</taxon>
    </lineage>
</organism>
<evidence type="ECO:0000313" key="2">
    <source>
        <dbReference type="Proteomes" id="UP000076858"/>
    </source>
</evidence>
<comment type="caution">
    <text evidence="1">The sequence shown here is derived from an EMBL/GenBank/DDBJ whole genome shotgun (WGS) entry which is preliminary data.</text>
</comment>
<reference evidence="1 2" key="1">
    <citation type="submission" date="2016-03" db="EMBL/GenBank/DDBJ databases">
        <title>EvidentialGene: Evidence-directed Construction of Genes on Genomes.</title>
        <authorList>
            <person name="Gilbert D.G."/>
            <person name="Choi J.-H."/>
            <person name="Mockaitis K."/>
            <person name="Colbourne J."/>
            <person name="Pfrender M."/>
        </authorList>
    </citation>
    <scope>NUCLEOTIDE SEQUENCE [LARGE SCALE GENOMIC DNA]</scope>
    <source>
        <strain evidence="1 2">Xinb3</strain>
        <tissue evidence="1">Complete organism</tissue>
    </source>
</reference>
<proteinExistence type="predicted"/>
<name>A0A164GRY2_9CRUS</name>
<dbReference type="EMBL" id="LRGB01014123">
    <property type="protein sequence ID" value="KZR99284.1"/>
    <property type="molecule type" value="Genomic_DNA"/>
</dbReference>
<dbReference type="AlphaFoldDB" id="A0A164GRY2"/>
<gene>
    <name evidence="1" type="ORF">APZ42_004907</name>
</gene>
<sequence length="72" mass="8275">MFYCPTCMGRNAYKMCYRPYILYNKKICNYCGLAKVIGKLSKKPLCSIRAMLCSTHLETNFVMTNTTINKSS</sequence>
<keyword evidence="2" id="KW-1185">Reference proteome</keyword>
<accession>A0A164GRY2</accession>